<organism evidence="1 2">
    <name type="scientific">Anas platyrhynchos</name>
    <name type="common">Mallard</name>
    <name type="synonym">Anas boschas</name>
    <dbReference type="NCBI Taxonomy" id="8839"/>
    <lineage>
        <taxon>Eukaryota</taxon>
        <taxon>Metazoa</taxon>
        <taxon>Chordata</taxon>
        <taxon>Craniata</taxon>
        <taxon>Vertebrata</taxon>
        <taxon>Euteleostomi</taxon>
        <taxon>Archelosauria</taxon>
        <taxon>Archosauria</taxon>
        <taxon>Dinosauria</taxon>
        <taxon>Saurischia</taxon>
        <taxon>Theropoda</taxon>
        <taxon>Coelurosauria</taxon>
        <taxon>Aves</taxon>
        <taxon>Neognathae</taxon>
        <taxon>Galloanserae</taxon>
        <taxon>Anseriformes</taxon>
        <taxon>Anatidae</taxon>
        <taxon>Anatinae</taxon>
        <taxon>Anas</taxon>
    </lineage>
</organism>
<reference evidence="2" key="1">
    <citation type="journal article" date="2013" name="Nat. Genet.">
        <title>The duck genome and transcriptome provide insight into an avian influenza virus reservoir species.</title>
        <authorList>
            <person name="Huang Y."/>
            <person name="Li Y."/>
            <person name="Burt D.W."/>
            <person name="Chen H."/>
            <person name="Zhang Y."/>
            <person name="Qian W."/>
            <person name="Kim H."/>
            <person name="Gan S."/>
            <person name="Zhao Y."/>
            <person name="Li J."/>
            <person name="Yi K."/>
            <person name="Feng H."/>
            <person name="Zhu P."/>
            <person name="Li B."/>
            <person name="Liu Q."/>
            <person name="Fairley S."/>
            <person name="Magor K.E."/>
            <person name="Du Z."/>
            <person name="Hu X."/>
            <person name="Goodman L."/>
            <person name="Tafer H."/>
            <person name="Vignal A."/>
            <person name="Lee T."/>
            <person name="Kim K.W."/>
            <person name="Sheng Z."/>
            <person name="An Y."/>
            <person name="Searle S."/>
            <person name="Herrero J."/>
            <person name="Groenen M.A."/>
            <person name="Crooijmans R.P."/>
            <person name="Faraut T."/>
            <person name="Cai Q."/>
            <person name="Webster R.G."/>
            <person name="Aldridge J.R."/>
            <person name="Warren W.C."/>
            <person name="Bartschat S."/>
            <person name="Kehr S."/>
            <person name="Marz M."/>
            <person name="Stadler P.F."/>
            <person name="Smith J."/>
            <person name="Kraus R.H."/>
            <person name="Zhao Y."/>
            <person name="Ren L."/>
            <person name="Fei J."/>
            <person name="Morisson M."/>
            <person name="Kaiser P."/>
            <person name="Griffin D.K."/>
            <person name="Rao M."/>
            <person name="Pitel F."/>
            <person name="Wang J."/>
            <person name="Li N."/>
        </authorList>
    </citation>
    <scope>NUCLEOTIDE SEQUENCE [LARGE SCALE GENOMIC DNA]</scope>
</reference>
<dbReference type="EMBL" id="KB743086">
    <property type="protein sequence ID" value="EOB01483.1"/>
    <property type="molecule type" value="Genomic_DNA"/>
</dbReference>
<sequence length="456" mass="49514">MLNNGLTAWLRRRYRRVVLSLTISTSVSEVPAFSKGMTASYQNGSSAIKCIPERFMKVPLVEGPKTTHAAGGSRWRCPLQCHGQERLPLKAAAQGTPGSHAAAGRNVWARQLALKQQIKFRTEGPCSKGELAAFSSVLTKSFRESTLFLLNLHNINSAEAQLLPTACSVVWQLTSVIAHNMPRRSNRSSRMVQLLQSRPVPELPRAGAAVHWDRDHLCKPKIARSLKTPYNKTAAVSLTWAICSAAEEEQGAQGPDPSDTDAPFTNPPCLHGLLHLRITAASQDSFPTAITPKSTPDVDHPCDAFLESSSQAFLCAEMQPKTIFTSLNPQFSRCAANFCTSFLFPMLPVGCIKSALTTLLVYVSVGVPVAGQLGEQHWLFAGVCLGDSITLLLFLERLNGGLVSQIQNTRINADGLHPLPAAASKGRRKMKSWAAPVGLTINCSPHREMHLAIVIT</sequence>
<evidence type="ECO:0000313" key="2">
    <source>
        <dbReference type="Proteomes" id="UP000296049"/>
    </source>
</evidence>
<keyword evidence="2" id="KW-1185">Reference proteome</keyword>
<dbReference type="Proteomes" id="UP000296049">
    <property type="component" value="Unassembled WGS sequence"/>
</dbReference>
<name>R0LM52_ANAPL</name>
<protein>
    <submittedName>
        <fullName evidence="1">Uncharacterized protein</fullName>
    </submittedName>
</protein>
<evidence type="ECO:0000313" key="1">
    <source>
        <dbReference type="EMBL" id="EOB01483.1"/>
    </source>
</evidence>
<gene>
    <name evidence="1" type="ORF">Anapl_13572</name>
</gene>
<dbReference type="AlphaFoldDB" id="R0LM52"/>
<proteinExistence type="predicted"/>
<accession>R0LM52</accession>